<proteinExistence type="predicted"/>
<evidence type="ECO:0000313" key="1">
    <source>
        <dbReference type="EMBL" id="CAB1441916.1"/>
    </source>
</evidence>
<keyword evidence="2" id="KW-1185">Reference proteome</keyword>
<reference evidence="1" key="1">
    <citation type="submission" date="2020-03" db="EMBL/GenBank/DDBJ databases">
        <authorList>
            <person name="Weist P."/>
        </authorList>
    </citation>
    <scope>NUCLEOTIDE SEQUENCE</scope>
</reference>
<dbReference type="Proteomes" id="UP001153269">
    <property type="component" value="Unassembled WGS sequence"/>
</dbReference>
<dbReference type="AlphaFoldDB" id="A0A9N7V316"/>
<organism evidence="1 2">
    <name type="scientific">Pleuronectes platessa</name>
    <name type="common">European plaice</name>
    <dbReference type="NCBI Taxonomy" id="8262"/>
    <lineage>
        <taxon>Eukaryota</taxon>
        <taxon>Metazoa</taxon>
        <taxon>Chordata</taxon>
        <taxon>Craniata</taxon>
        <taxon>Vertebrata</taxon>
        <taxon>Euteleostomi</taxon>
        <taxon>Actinopterygii</taxon>
        <taxon>Neopterygii</taxon>
        <taxon>Teleostei</taxon>
        <taxon>Neoteleostei</taxon>
        <taxon>Acanthomorphata</taxon>
        <taxon>Carangaria</taxon>
        <taxon>Pleuronectiformes</taxon>
        <taxon>Pleuronectoidei</taxon>
        <taxon>Pleuronectidae</taxon>
        <taxon>Pleuronectes</taxon>
    </lineage>
</organism>
<sequence length="94" mass="9867">MHTSTCASEEVGVHGLAISAAPVWAITLRCSYSVLQCDLVPGGSKARSRSTHGITTLHVSRPQKKQGSVMVNVADLGSLVRVVPAVDVPTSLWS</sequence>
<name>A0A9N7V316_PLEPL</name>
<gene>
    <name evidence="1" type="ORF">PLEPLA_LOCUS29638</name>
</gene>
<accession>A0A9N7V316</accession>
<evidence type="ECO:0000313" key="2">
    <source>
        <dbReference type="Proteomes" id="UP001153269"/>
    </source>
</evidence>
<protein>
    <submittedName>
        <fullName evidence="1">Uncharacterized protein</fullName>
    </submittedName>
</protein>
<dbReference type="EMBL" id="CADEAL010002737">
    <property type="protein sequence ID" value="CAB1441916.1"/>
    <property type="molecule type" value="Genomic_DNA"/>
</dbReference>
<comment type="caution">
    <text evidence="1">The sequence shown here is derived from an EMBL/GenBank/DDBJ whole genome shotgun (WGS) entry which is preliminary data.</text>
</comment>